<evidence type="ECO:0000313" key="2">
    <source>
        <dbReference type="Proteomes" id="UP001445268"/>
    </source>
</evidence>
<dbReference type="EMBL" id="CP152380">
    <property type="protein sequence ID" value="XAF55090.1"/>
    <property type="molecule type" value="Genomic_DNA"/>
</dbReference>
<reference evidence="1 2" key="1">
    <citation type="submission" date="2024-04" db="EMBL/GenBank/DDBJ databases">
        <title>Marinobacter sp. SBY-1.</title>
        <authorList>
            <person name="Pan C."/>
        </authorList>
    </citation>
    <scope>NUCLEOTIDE SEQUENCE [LARGE SCALE GENOMIC DNA]</scope>
    <source>
        <strain evidence="1 2">SBY-1</strain>
    </source>
</reference>
<organism evidence="1 2">
    <name type="scientific">Marinobacter alkaliphilus</name>
    <dbReference type="NCBI Taxonomy" id="254719"/>
    <lineage>
        <taxon>Bacteria</taxon>
        <taxon>Pseudomonadati</taxon>
        <taxon>Pseudomonadota</taxon>
        <taxon>Gammaproteobacteria</taxon>
        <taxon>Pseudomonadales</taxon>
        <taxon>Marinobacteraceae</taxon>
        <taxon>Marinobacter</taxon>
    </lineage>
</organism>
<gene>
    <name evidence="1" type="ORF">AAGT77_05960</name>
</gene>
<accession>A0ABZ3E5W4</accession>
<name>A0ABZ3E5W4_9GAMM</name>
<dbReference type="Proteomes" id="UP001445268">
    <property type="component" value="Chromosome"/>
</dbReference>
<proteinExistence type="predicted"/>
<evidence type="ECO:0000313" key="1">
    <source>
        <dbReference type="EMBL" id="XAF55090.1"/>
    </source>
</evidence>
<protein>
    <submittedName>
        <fullName evidence="1">Uncharacterized protein</fullName>
    </submittedName>
</protein>
<sequence>MWVSLAAISVAVWTGRQSQQHAGLSVIPAFSVWGEYPTGANRRCKILVANKGFGPAIIDRVELFFNKDRIDGYMYEKVQAGIKQAFGGHVVDIERSATEEKGHAFGADREIELARFVVTEELVKQGAQGIGERLRPMTLTIQYSDIYGRKWYFLVREFEGVTWRRNSPAHLWRRLWYWRYLPAPWPISCLTAPWRLVGRYRAEQ</sequence>
<keyword evidence="2" id="KW-1185">Reference proteome</keyword>
<dbReference type="RefSeq" id="WP_342632122.1">
    <property type="nucleotide sequence ID" value="NZ_CP152380.1"/>
</dbReference>